<keyword evidence="3" id="KW-1185">Reference proteome</keyword>
<gene>
    <name evidence="2" type="ORF">AAP_00573</name>
</gene>
<dbReference type="EMBL" id="AZGZ01000002">
    <property type="protein sequence ID" value="KZZ96930.1"/>
    <property type="molecule type" value="Genomic_DNA"/>
</dbReference>
<dbReference type="AlphaFoldDB" id="A0A166PI61"/>
<dbReference type="VEuPathDB" id="FungiDB:AAP_00573"/>
<evidence type="ECO:0000313" key="2">
    <source>
        <dbReference type="EMBL" id="KZZ96930.1"/>
    </source>
</evidence>
<name>A0A166PI61_9EURO</name>
<dbReference type="Proteomes" id="UP000242877">
    <property type="component" value="Unassembled WGS sequence"/>
</dbReference>
<dbReference type="OrthoDB" id="5273928at2759"/>
<protein>
    <submittedName>
        <fullName evidence="2">CBS domain-containing protein</fullName>
    </submittedName>
</protein>
<organism evidence="2 3">
    <name type="scientific">Ascosphaera apis ARSEF 7405</name>
    <dbReference type="NCBI Taxonomy" id="392613"/>
    <lineage>
        <taxon>Eukaryota</taxon>
        <taxon>Fungi</taxon>
        <taxon>Dikarya</taxon>
        <taxon>Ascomycota</taxon>
        <taxon>Pezizomycotina</taxon>
        <taxon>Eurotiomycetes</taxon>
        <taxon>Eurotiomycetidae</taxon>
        <taxon>Onygenales</taxon>
        <taxon>Ascosphaeraceae</taxon>
        <taxon>Ascosphaera</taxon>
    </lineage>
</organism>
<evidence type="ECO:0000256" key="1">
    <source>
        <dbReference type="SAM" id="MobiDB-lite"/>
    </source>
</evidence>
<feature type="region of interest" description="Disordered" evidence="1">
    <location>
        <begin position="336"/>
        <end position="363"/>
    </location>
</feature>
<comment type="caution">
    <text evidence="2">The sequence shown here is derived from an EMBL/GenBank/DDBJ whole genome shotgun (WGS) entry which is preliminary data.</text>
</comment>
<reference evidence="2 3" key="1">
    <citation type="journal article" date="2016" name="Genome Biol. Evol.">
        <title>Divergent and convergent evolution of fungal pathogenicity.</title>
        <authorList>
            <person name="Shang Y."/>
            <person name="Xiao G."/>
            <person name="Zheng P."/>
            <person name="Cen K."/>
            <person name="Zhan S."/>
            <person name="Wang C."/>
        </authorList>
    </citation>
    <scope>NUCLEOTIDE SEQUENCE [LARGE SCALE GENOMIC DNA]</scope>
    <source>
        <strain evidence="2 3">ARSEF 7405</strain>
    </source>
</reference>
<proteinExistence type="predicted"/>
<evidence type="ECO:0000313" key="3">
    <source>
        <dbReference type="Proteomes" id="UP000242877"/>
    </source>
</evidence>
<accession>A0A166PI61</accession>
<sequence>MITRVDAESGQVFTDHRVRTKLFTSALWAHERAFLPVGWGEGSEYGANSLKHIAMRHVLADQRRLQAKHFKAMSWSLALYLWVNLGYCKMQTVYMWQQLCAAFPQRFYDVSKYRCLRVSELKVPFAEYLREINDGACRWGVVFTLATDYVRAPELLAVSKLNNLVGFEIKTQLARQARKEDQPVAAQLTDRMFRSWSELASNGTAFQNLRLLVLRRQPDITEHIFTYLRLFPSLAGIATVECPNLKTEKAREAAEQNGWSVYDMKKRNQTCKTLYVLLTDYLESTDAKMDTGLARLKKTPLLEFTVELPLVEKRKLLPHIQLFTRDPMTAVRNNEQMGEKRRMNTEADQNANAKKAKRRPAIKANARTQRSVFDLLAELQE</sequence>